<evidence type="ECO:0000313" key="2">
    <source>
        <dbReference type="EMBL" id="QBZ59099.1"/>
    </source>
</evidence>
<evidence type="ECO:0008006" key="4">
    <source>
        <dbReference type="Google" id="ProtNLM"/>
    </source>
</evidence>
<gene>
    <name evidence="2" type="ORF">PoMZ_04059</name>
</gene>
<reference evidence="2 3" key="1">
    <citation type="journal article" date="2019" name="Mol. Biol. Evol.">
        <title>Blast fungal genomes show frequent chromosomal changes, gene gains and losses, and effector gene turnover.</title>
        <authorList>
            <person name="Gomez Luciano L.B."/>
            <person name="Jason Tsai I."/>
            <person name="Chuma I."/>
            <person name="Tosa Y."/>
            <person name="Chen Y.H."/>
            <person name="Li J.Y."/>
            <person name="Li M.Y."/>
            <person name="Jade Lu M.Y."/>
            <person name="Nakayashiki H."/>
            <person name="Li W.H."/>
        </authorList>
    </citation>
    <scope>NUCLEOTIDE SEQUENCE [LARGE SCALE GENOMIC DNA]</scope>
    <source>
        <strain evidence="2">MZ5-1-6</strain>
    </source>
</reference>
<name>A0A4P7N9B5_PYROR</name>
<evidence type="ECO:0000313" key="3">
    <source>
        <dbReference type="Proteomes" id="UP000294847"/>
    </source>
</evidence>
<evidence type="ECO:0000256" key="1">
    <source>
        <dbReference type="SAM" id="SignalP"/>
    </source>
</evidence>
<accession>A0A4P7N9B5</accession>
<feature type="non-terminal residue" evidence="2">
    <location>
        <position position="1"/>
    </location>
</feature>
<protein>
    <recommendedName>
        <fullName evidence="4">Secreted protein</fullName>
    </recommendedName>
</protein>
<dbReference type="EMBL" id="CP034206">
    <property type="protein sequence ID" value="QBZ59099.1"/>
    <property type="molecule type" value="Genomic_DNA"/>
</dbReference>
<sequence>RPFFFFFYSLLGIPAHCSLLAPLASHAHGYTIPWRAGDQQRHTLFWTCSSHRFDSTVQYSQHVVLCRRQRTKSPISCERTDLPRRRCEHIRTSPE</sequence>
<dbReference type="AlphaFoldDB" id="A0A4P7N9B5"/>
<organism evidence="2 3">
    <name type="scientific">Pyricularia oryzae</name>
    <name type="common">Rice blast fungus</name>
    <name type="synonym">Magnaporthe oryzae</name>
    <dbReference type="NCBI Taxonomy" id="318829"/>
    <lineage>
        <taxon>Eukaryota</taxon>
        <taxon>Fungi</taxon>
        <taxon>Dikarya</taxon>
        <taxon>Ascomycota</taxon>
        <taxon>Pezizomycotina</taxon>
        <taxon>Sordariomycetes</taxon>
        <taxon>Sordariomycetidae</taxon>
        <taxon>Magnaporthales</taxon>
        <taxon>Pyriculariaceae</taxon>
        <taxon>Pyricularia</taxon>
    </lineage>
</organism>
<proteinExistence type="predicted"/>
<keyword evidence="1" id="KW-0732">Signal</keyword>
<dbReference type="Proteomes" id="UP000294847">
    <property type="component" value="Chromosome 3"/>
</dbReference>
<feature type="chain" id="PRO_5020584024" description="Secreted protein" evidence="1">
    <location>
        <begin position="30"/>
        <end position="95"/>
    </location>
</feature>
<feature type="signal peptide" evidence="1">
    <location>
        <begin position="1"/>
        <end position="29"/>
    </location>
</feature>